<organism evidence="1">
    <name type="scientific">Arundo donax</name>
    <name type="common">Giant reed</name>
    <name type="synonym">Donax arundinaceus</name>
    <dbReference type="NCBI Taxonomy" id="35708"/>
    <lineage>
        <taxon>Eukaryota</taxon>
        <taxon>Viridiplantae</taxon>
        <taxon>Streptophyta</taxon>
        <taxon>Embryophyta</taxon>
        <taxon>Tracheophyta</taxon>
        <taxon>Spermatophyta</taxon>
        <taxon>Magnoliopsida</taxon>
        <taxon>Liliopsida</taxon>
        <taxon>Poales</taxon>
        <taxon>Poaceae</taxon>
        <taxon>PACMAD clade</taxon>
        <taxon>Arundinoideae</taxon>
        <taxon>Arundineae</taxon>
        <taxon>Arundo</taxon>
    </lineage>
</organism>
<reference evidence="1" key="1">
    <citation type="submission" date="2014-09" db="EMBL/GenBank/DDBJ databases">
        <authorList>
            <person name="Magalhaes I.L.F."/>
            <person name="Oliveira U."/>
            <person name="Santos F.R."/>
            <person name="Vidigal T.H.D.A."/>
            <person name="Brescovit A.D."/>
            <person name="Santos A.J."/>
        </authorList>
    </citation>
    <scope>NUCLEOTIDE SEQUENCE</scope>
    <source>
        <tissue evidence="1">Shoot tissue taken approximately 20 cm above the soil surface</tissue>
    </source>
</reference>
<evidence type="ECO:0000313" key="1">
    <source>
        <dbReference type="EMBL" id="JAD28678.1"/>
    </source>
</evidence>
<accession>A0A0A8YTA6</accession>
<proteinExistence type="predicted"/>
<protein>
    <submittedName>
        <fullName evidence="1">Uncharacterized protein</fullName>
    </submittedName>
</protein>
<dbReference type="EMBL" id="GBRH01269217">
    <property type="protein sequence ID" value="JAD28678.1"/>
    <property type="molecule type" value="Transcribed_RNA"/>
</dbReference>
<reference evidence="1" key="2">
    <citation type="journal article" date="2015" name="Data Brief">
        <title>Shoot transcriptome of the giant reed, Arundo donax.</title>
        <authorList>
            <person name="Barrero R.A."/>
            <person name="Guerrero F.D."/>
            <person name="Moolhuijzen P."/>
            <person name="Goolsby J.A."/>
            <person name="Tidwell J."/>
            <person name="Bellgard S.E."/>
            <person name="Bellgard M.I."/>
        </authorList>
    </citation>
    <scope>NUCLEOTIDE SEQUENCE</scope>
    <source>
        <tissue evidence="1">Shoot tissue taken approximately 20 cm above the soil surface</tissue>
    </source>
</reference>
<sequence length="15" mass="1563">MKPTGLVCDTEKGLA</sequence>
<name>A0A0A8YTA6_ARUDO</name>